<dbReference type="Proteomes" id="UP000324585">
    <property type="component" value="Unassembled WGS sequence"/>
</dbReference>
<name>A0A5J4YSL3_PORPP</name>
<protein>
    <submittedName>
        <fullName evidence="2">Uncharacterized protein</fullName>
    </submittedName>
</protein>
<accession>A0A5J4YSL3</accession>
<organism evidence="2 3">
    <name type="scientific">Porphyridium purpureum</name>
    <name type="common">Red alga</name>
    <name type="synonym">Porphyridium cruentum</name>
    <dbReference type="NCBI Taxonomy" id="35688"/>
    <lineage>
        <taxon>Eukaryota</taxon>
        <taxon>Rhodophyta</taxon>
        <taxon>Bangiophyceae</taxon>
        <taxon>Porphyridiales</taxon>
        <taxon>Porphyridiaceae</taxon>
        <taxon>Porphyridium</taxon>
    </lineage>
</organism>
<comment type="caution">
    <text evidence="2">The sequence shown here is derived from an EMBL/GenBank/DDBJ whole genome shotgun (WGS) entry which is preliminary data.</text>
</comment>
<dbReference type="EMBL" id="VRMN01000004">
    <property type="protein sequence ID" value="KAA8494389.1"/>
    <property type="molecule type" value="Genomic_DNA"/>
</dbReference>
<proteinExistence type="predicted"/>
<keyword evidence="3" id="KW-1185">Reference proteome</keyword>
<evidence type="ECO:0000313" key="3">
    <source>
        <dbReference type="Proteomes" id="UP000324585"/>
    </source>
</evidence>
<dbReference type="AlphaFoldDB" id="A0A5J4YSL3"/>
<evidence type="ECO:0000256" key="1">
    <source>
        <dbReference type="SAM" id="MobiDB-lite"/>
    </source>
</evidence>
<feature type="region of interest" description="Disordered" evidence="1">
    <location>
        <begin position="68"/>
        <end position="134"/>
    </location>
</feature>
<sequence length="134" mass="14846">MIIVTGQLAQSADGELAKKLEQRRMQRDASDNYSADMVAAAGTDDAGNTVNAVPVDASTSDLMARLIQKRAMQEQERQRQTAQEQGTSKASVAHEPPLSSSSGLTLAQKLELKRQRQREEALSRHQQQQEEEKR</sequence>
<feature type="compositionally biased region" description="Basic and acidic residues" evidence="1">
    <location>
        <begin position="110"/>
        <end position="134"/>
    </location>
</feature>
<reference evidence="3" key="1">
    <citation type="journal article" date="2019" name="Nat. Commun.">
        <title>Expansion of phycobilisome linker gene families in mesophilic red algae.</title>
        <authorList>
            <person name="Lee J."/>
            <person name="Kim D."/>
            <person name="Bhattacharya D."/>
            <person name="Yoon H.S."/>
        </authorList>
    </citation>
    <scope>NUCLEOTIDE SEQUENCE [LARGE SCALE GENOMIC DNA]</scope>
    <source>
        <strain evidence="3">CCMP 1328</strain>
    </source>
</reference>
<evidence type="ECO:0000313" key="2">
    <source>
        <dbReference type="EMBL" id="KAA8494389.1"/>
    </source>
</evidence>
<gene>
    <name evidence="2" type="ORF">FVE85_2630</name>
</gene>